<dbReference type="OrthoDB" id="4216252at2"/>
<evidence type="ECO:0000313" key="3">
    <source>
        <dbReference type="EMBL" id="KAB7851119.1"/>
    </source>
</evidence>
<keyword evidence="4" id="KW-1185">Reference proteome</keyword>
<name>A0A5N5WF16_STRMB</name>
<evidence type="ECO:0000256" key="2">
    <source>
        <dbReference type="SAM" id="SignalP"/>
    </source>
</evidence>
<feature type="chain" id="PRO_5025047355" description="Lipoprotein" evidence="2">
    <location>
        <begin position="39"/>
        <end position="214"/>
    </location>
</feature>
<evidence type="ECO:0008006" key="5">
    <source>
        <dbReference type="Google" id="ProtNLM"/>
    </source>
</evidence>
<keyword evidence="2" id="KW-0732">Signal</keyword>
<sequence>MLSQFADLTAAAPRRAALTAGAVVAALALTACGSSGHAADKGKSGDAKADTKADTKADAGAKELPAGQPSPEEQELESDKKKGKFVVTGQKVVMGKPESLQGGSDAKKFAGKTVAFAYLTAKLADADAPMRPPMVTTDIGTLVQGGEPGRPLITIGQLPGTPADCESADYGKAWKKGEERTFCQPFVVPQGKKVTHITYRRGFYKEPLKWVLPK</sequence>
<feature type="region of interest" description="Disordered" evidence="1">
    <location>
        <begin position="35"/>
        <end position="82"/>
    </location>
</feature>
<dbReference type="Proteomes" id="UP000327000">
    <property type="component" value="Unassembled WGS sequence"/>
</dbReference>
<feature type="signal peptide" evidence="2">
    <location>
        <begin position="1"/>
        <end position="38"/>
    </location>
</feature>
<protein>
    <recommendedName>
        <fullName evidence="5">Lipoprotein</fullName>
    </recommendedName>
</protein>
<evidence type="ECO:0000313" key="4">
    <source>
        <dbReference type="Proteomes" id="UP000327000"/>
    </source>
</evidence>
<feature type="compositionally biased region" description="Basic and acidic residues" evidence="1">
    <location>
        <begin position="38"/>
        <end position="61"/>
    </location>
</feature>
<proteinExistence type="predicted"/>
<dbReference type="AlphaFoldDB" id="A0A5N5WF16"/>
<accession>A0A5N5WF16</accession>
<gene>
    <name evidence="3" type="ORF">FRZ00_03015</name>
</gene>
<reference evidence="3 4" key="1">
    <citation type="journal article" date="2019" name="Microb. Cell Fact.">
        <title>Exploring novel herbicidin analogues by transcriptional regulator overexpression and MS/MS molecular networking.</title>
        <authorList>
            <person name="Shi Y."/>
            <person name="Gu R."/>
            <person name="Li Y."/>
            <person name="Wang X."/>
            <person name="Ren W."/>
            <person name="Li X."/>
            <person name="Wang L."/>
            <person name="Xie Y."/>
            <person name="Hong B."/>
        </authorList>
    </citation>
    <scope>NUCLEOTIDE SEQUENCE [LARGE SCALE GENOMIC DNA]</scope>
    <source>
        <strain evidence="3 4">US-43</strain>
    </source>
</reference>
<organism evidence="3 4">
    <name type="scientific">Streptomyces mobaraensis</name>
    <name type="common">Streptoverticillium mobaraense</name>
    <dbReference type="NCBI Taxonomy" id="35621"/>
    <lineage>
        <taxon>Bacteria</taxon>
        <taxon>Bacillati</taxon>
        <taxon>Actinomycetota</taxon>
        <taxon>Actinomycetes</taxon>
        <taxon>Kitasatosporales</taxon>
        <taxon>Streptomycetaceae</taxon>
        <taxon>Streptomyces</taxon>
    </lineage>
</organism>
<dbReference type="RefSeq" id="WP_152262367.1">
    <property type="nucleotide sequence ID" value="NZ_JBFADJ010000008.1"/>
</dbReference>
<comment type="caution">
    <text evidence="3">The sequence shown here is derived from an EMBL/GenBank/DDBJ whole genome shotgun (WGS) entry which is preliminary data.</text>
</comment>
<evidence type="ECO:0000256" key="1">
    <source>
        <dbReference type="SAM" id="MobiDB-lite"/>
    </source>
</evidence>
<dbReference type="EMBL" id="VOKX01000007">
    <property type="protein sequence ID" value="KAB7851119.1"/>
    <property type="molecule type" value="Genomic_DNA"/>
</dbReference>